<dbReference type="SUPFAM" id="SSF52402">
    <property type="entry name" value="Adenine nucleotide alpha hydrolases-like"/>
    <property type="match status" value="1"/>
</dbReference>
<evidence type="ECO:0000313" key="1">
    <source>
        <dbReference type="EMBL" id="MBD2859000.1"/>
    </source>
</evidence>
<keyword evidence="2" id="KW-1185">Reference proteome</keyword>
<protein>
    <recommendedName>
        <fullName evidence="3">tRNA 2-thiocytidine biosynthesis protein TtcA</fullName>
    </recommendedName>
</protein>
<sequence length="50" mass="5830">MTMPKLEFNKLQKRLRRYAGQAIEDYRMIEEGDRIMVCLSGGKLCPVNIL</sequence>
<evidence type="ECO:0008006" key="3">
    <source>
        <dbReference type="Google" id="ProtNLM"/>
    </source>
</evidence>
<reference evidence="1" key="1">
    <citation type="submission" date="2020-09" db="EMBL/GenBank/DDBJ databases">
        <authorList>
            <person name="Yoon J.-W."/>
        </authorList>
    </citation>
    <scope>NUCLEOTIDE SEQUENCE</scope>
    <source>
        <strain evidence="1">KMU-158</strain>
    </source>
</reference>
<dbReference type="PANTHER" id="PTHR43686:SF1">
    <property type="entry name" value="AMINOTRAN_5 DOMAIN-CONTAINING PROTEIN"/>
    <property type="match status" value="1"/>
</dbReference>
<name>A0A927C3W2_9GAMM</name>
<dbReference type="Proteomes" id="UP000610558">
    <property type="component" value="Unassembled WGS sequence"/>
</dbReference>
<evidence type="ECO:0000313" key="2">
    <source>
        <dbReference type="Proteomes" id="UP000610558"/>
    </source>
</evidence>
<proteinExistence type="predicted"/>
<dbReference type="InterPro" id="IPR014729">
    <property type="entry name" value="Rossmann-like_a/b/a_fold"/>
</dbReference>
<accession>A0A927C3W2</accession>
<comment type="caution">
    <text evidence="1">The sequence shown here is derived from an EMBL/GenBank/DDBJ whole genome shotgun (WGS) entry which is preliminary data.</text>
</comment>
<dbReference type="Gene3D" id="3.40.50.620">
    <property type="entry name" value="HUPs"/>
    <property type="match status" value="1"/>
</dbReference>
<dbReference type="PANTHER" id="PTHR43686">
    <property type="entry name" value="SULFURTRANSFERASE-RELATED"/>
    <property type="match status" value="1"/>
</dbReference>
<gene>
    <name evidence="1" type="ORF">IB286_08240</name>
</gene>
<dbReference type="EMBL" id="JACXLD010000004">
    <property type="protein sequence ID" value="MBD2859000.1"/>
    <property type="molecule type" value="Genomic_DNA"/>
</dbReference>
<dbReference type="AlphaFoldDB" id="A0A927C3W2"/>
<organism evidence="1 2">
    <name type="scientific">Spongiibacter pelagi</name>
    <dbReference type="NCBI Taxonomy" id="2760804"/>
    <lineage>
        <taxon>Bacteria</taxon>
        <taxon>Pseudomonadati</taxon>
        <taxon>Pseudomonadota</taxon>
        <taxon>Gammaproteobacteria</taxon>
        <taxon>Cellvibrionales</taxon>
        <taxon>Spongiibacteraceae</taxon>
        <taxon>Spongiibacter</taxon>
    </lineage>
</organism>